<accession>A0ACC1HTE8</accession>
<organism evidence="1 2">
    <name type="scientific">Spiromyces aspiralis</name>
    <dbReference type="NCBI Taxonomy" id="68401"/>
    <lineage>
        <taxon>Eukaryota</taxon>
        <taxon>Fungi</taxon>
        <taxon>Fungi incertae sedis</taxon>
        <taxon>Zoopagomycota</taxon>
        <taxon>Kickxellomycotina</taxon>
        <taxon>Kickxellomycetes</taxon>
        <taxon>Kickxellales</taxon>
        <taxon>Kickxellaceae</taxon>
        <taxon>Spiromyces</taxon>
    </lineage>
</organism>
<dbReference type="Proteomes" id="UP001145114">
    <property type="component" value="Unassembled WGS sequence"/>
</dbReference>
<evidence type="ECO:0000313" key="1">
    <source>
        <dbReference type="EMBL" id="KAJ1679517.1"/>
    </source>
</evidence>
<keyword evidence="2" id="KW-1185">Reference proteome</keyword>
<evidence type="ECO:0000313" key="2">
    <source>
        <dbReference type="Proteomes" id="UP001145114"/>
    </source>
</evidence>
<sequence>MFKKSKSRNVRKKDKSDVIGDEAESATIVKRSQKSKSGPAKPKLSFADAAEGEEEVTTEDAEGKSEFKLKKSRASLKLKDGAEASTRIDDSNEDNDGRPKYTAEYMKSLRDQSTSKAAAESMPFDIPEGIPTADQIELAKKLREQRRTRAQQEEFISLIDSAGVDNQGISRLIVSDDEMVDNAGPSEDHAYILDPSQQKRQETKNARDRYELINEAEADLNDSSFRQWELDHIKYASIPVDTSKGSDSGQVSTTTKQIITNRGGELSYAFARQRLEALLESERAKHAQRQQVIASLESDIERSIDVVKTLQDKIEEARLQRQHFEQLEKSEEKVQITADIVESTASMSINGGKEVAREGDGENVPEEQRQQPPNDIEPLEPQ</sequence>
<protein>
    <submittedName>
        <fullName evidence="1">Uncharacterized protein</fullName>
    </submittedName>
</protein>
<name>A0ACC1HTE8_9FUNG</name>
<proteinExistence type="predicted"/>
<dbReference type="EMBL" id="JAMZIH010000333">
    <property type="protein sequence ID" value="KAJ1679517.1"/>
    <property type="molecule type" value="Genomic_DNA"/>
</dbReference>
<gene>
    <name evidence="1" type="ORF">EV182_001886</name>
</gene>
<reference evidence="1" key="1">
    <citation type="submission" date="2022-06" db="EMBL/GenBank/DDBJ databases">
        <title>Phylogenomic reconstructions and comparative analyses of Kickxellomycotina fungi.</title>
        <authorList>
            <person name="Reynolds N.K."/>
            <person name="Stajich J.E."/>
            <person name="Barry K."/>
            <person name="Grigoriev I.V."/>
            <person name="Crous P."/>
            <person name="Smith M.E."/>
        </authorList>
    </citation>
    <scope>NUCLEOTIDE SEQUENCE</scope>
    <source>
        <strain evidence="1">RSA 2271</strain>
    </source>
</reference>
<comment type="caution">
    <text evidence="1">The sequence shown here is derived from an EMBL/GenBank/DDBJ whole genome shotgun (WGS) entry which is preliminary data.</text>
</comment>